<protein>
    <submittedName>
        <fullName evidence="1">Uncharacterized protein</fullName>
    </submittedName>
</protein>
<sequence length="48" mass="5836">MNYNNDNKGWHTVYYKTTRQIFHHKKEDSSKDEYADAAINQALQEEFR</sequence>
<evidence type="ECO:0000313" key="2">
    <source>
        <dbReference type="Proteomes" id="UP000595095"/>
    </source>
</evidence>
<dbReference type="RefSeq" id="WP_195811230.1">
    <property type="nucleotide sequence ID" value="NZ_CP064795.1"/>
</dbReference>
<dbReference type="Proteomes" id="UP000595095">
    <property type="component" value="Chromosome"/>
</dbReference>
<keyword evidence="2" id="KW-1185">Reference proteome</keyword>
<proteinExistence type="predicted"/>
<accession>A0A7S9DYV5</accession>
<dbReference type="AlphaFoldDB" id="A0A7S9DYV5"/>
<evidence type="ECO:0000313" key="1">
    <source>
        <dbReference type="EMBL" id="QPG06153.1"/>
    </source>
</evidence>
<dbReference type="KEGG" id="smaa:IT774_02735"/>
<reference evidence="1 2" key="1">
    <citation type="submission" date="2020-11" db="EMBL/GenBank/DDBJ databases">
        <title>Complete genome sequence for Salinimonas sp. strain G2-b.</title>
        <authorList>
            <person name="Park S.-J."/>
        </authorList>
    </citation>
    <scope>NUCLEOTIDE SEQUENCE [LARGE SCALE GENOMIC DNA]</scope>
    <source>
        <strain evidence="1 2">G2-b</strain>
    </source>
</reference>
<gene>
    <name evidence="1" type="ORF">IT774_02735</name>
</gene>
<organism evidence="1 2">
    <name type="scientific">Salinimonas marina</name>
    <dbReference type="NCBI Taxonomy" id="2785918"/>
    <lineage>
        <taxon>Bacteria</taxon>
        <taxon>Pseudomonadati</taxon>
        <taxon>Pseudomonadota</taxon>
        <taxon>Gammaproteobacteria</taxon>
        <taxon>Alteromonadales</taxon>
        <taxon>Alteromonadaceae</taxon>
        <taxon>Alteromonas/Salinimonas group</taxon>
        <taxon>Salinimonas</taxon>
    </lineage>
</organism>
<name>A0A7S9DYV5_9ALTE</name>
<dbReference type="EMBL" id="CP064795">
    <property type="protein sequence ID" value="QPG06153.1"/>
    <property type="molecule type" value="Genomic_DNA"/>
</dbReference>